<feature type="chain" id="PRO_5029457748" evidence="2">
    <location>
        <begin position="20"/>
        <end position="287"/>
    </location>
</feature>
<name>A0A7K1GHM0_9FLAO</name>
<evidence type="ECO:0000313" key="5">
    <source>
        <dbReference type="Proteomes" id="UP000447545"/>
    </source>
</evidence>
<dbReference type="Gene3D" id="2.60.120.260">
    <property type="entry name" value="Galactose-binding domain-like"/>
    <property type="match status" value="1"/>
</dbReference>
<reference evidence="4 5" key="1">
    <citation type="submission" date="2019-11" db="EMBL/GenBank/DDBJ databases">
        <title>Winogradskyella ouciana sp. nov., isolated from the hadal seawater of the Mariana Trench.</title>
        <authorList>
            <person name="Liu R."/>
        </authorList>
    </citation>
    <scope>NUCLEOTIDE SEQUENCE [LARGE SCALE GENOMIC DNA]</scope>
    <source>
        <strain evidence="4 5">ZXX205</strain>
    </source>
</reference>
<protein>
    <submittedName>
        <fullName evidence="4">T9SS type A sorting domain-containing protein</fullName>
    </submittedName>
</protein>
<accession>A0A7K1GHM0</accession>
<dbReference type="InterPro" id="IPR026444">
    <property type="entry name" value="Secre_tail"/>
</dbReference>
<keyword evidence="5" id="KW-1185">Reference proteome</keyword>
<evidence type="ECO:0000259" key="3">
    <source>
        <dbReference type="Pfam" id="PF18962"/>
    </source>
</evidence>
<organism evidence="4 5">
    <name type="scientific">Winogradskyella ouciana</name>
    <dbReference type="NCBI Taxonomy" id="2608631"/>
    <lineage>
        <taxon>Bacteria</taxon>
        <taxon>Pseudomonadati</taxon>
        <taxon>Bacteroidota</taxon>
        <taxon>Flavobacteriia</taxon>
        <taxon>Flavobacteriales</taxon>
        <taxon>Flavobacteriaceae</taxon>
        <taxon>Winogradskyella</taxon>
    </lineage>
</organism>
<dbReference type="RefSeq" id="WP_155089505.1">
    <property type="nucleotide sequence ID" value="NZ_WJYA01000006.1"/>
</dbReference>
<evidence type="ECO:0000313" key="4">
    <source>
        <dbReference type="EMBL" id="MTE27489.1"/>
    </source>
</evidence>
<feature type="domain" description="Secretion system C-terminal sorting" evidence="3">
    <location>
        <begin position="215"/>
        <end position="285"/>
    </location>
</feature>
<proteinExistence type="predicted"/>
<dbReference type="Pfam" id="PF18962">
    <property type="entry name" value="Por_Secre_tail"/>
    <property type="match status" value="1"/>
</dbReference>
<dbReference type="Proteomes" id="UP000447545">
    <property type="component" value="Unassembled WGS sequence"/>
</dbReference>
<evidence type="ECO:0000256" key="1">
    <source>
        <dbReference type="ARBA" id="ARBA00022729"/>
    </source>
</evidence>
<sequence length="287" mass="30805">MKRTLLLFSLLFTVCTLYGQVTLNQVDDFQDGTTQEWRIGGAGNATNGPVNVPDEGPAGAGDNCLQYTSLGGGGVASKMIFYSQNQQWSGDYSSEGVDQITMDVKVQTNDLNLRIAMQGTNGTRICSTSAINVAAGGAWMSITFPIDPSNFTVVSGGGDAASVLSDVFTVRILSSSSPTWDAPDVISAVIQVDNITASSSLSTTEFESQNRELMISPNPAKDKLNITLPSGSNDMKLEVFDVLGKRVYNGLLTQLESSVNVSRWKSGVYLVRISNNSITQTKRFIKQ</sequence>
<dbReference type="NCBIfam" id="TIGR04183">
    <property type="entry name" value="Por_Secre_tail"/>
    <property type="match status" value="1"/>
</dbReference>
<keyword evidence="1 2" id="KW-0732">Signal</keyword>
<feature type="signal peptide" evidence="2">
    <location>
        <begin position="1"/>
        <end position="19"/>
    </location>
</feature>
<dbReference type="EMBL" id="WJYA01000006">
    <property type="protein sequence ID" value="MTE27489.1"/>
    <property type="molecule type" value="Genomic_DNA"/>
</dbReference>
<gene>
    <name evidence="4" type="ORF">F1003_11155</name>
</gene>
<evidence type="ECO:0000256" key="2">
    <source>
        <dbReference type="SAM" id="SignalP"/>
    </source>
</evidence>
<dbReference type="AlphaFoldDB" id="A0A7K1GHM0"/>
<comment type="caution">
    <text evidence="4">The sequence shown here is derived from an EMBL/GenBank/DDBJ whole genome shotgun (WGS) entry which is preliminary data.</text>
</comment>